<dbReference type="PANTHER" id="PTHR24221">
    <property type="entry name" value="ATP-BINDING CASSETTE SUB-FAMILY B"/>
    <property type="match status" value="1"/>
</dbReference>
<evidence type="ECO:0000256" key="4">
    <source>
        <dbReference type="ARBA" id="ARBA00022840"/>
    </source>
</evidence>
<keyword evidence="5 8" id="KW-1133">Transmembrane helix</keyword>
<dbReference type="InterPro" id="IPR003593">
    <property type="entry name" value="AAA+_ATPase"/>
</dbReference>
<dbReference type="InterPro" id="IPR003439">
    <property type="entry name" value="ABC_transporter-like_ATP-bd"/>
</dbReference>
<evidence type="ECO:0000259" key="10">
    <source>
        <dbReference type="PROSITE" id="PS50929"/>
    </source>
</evidence>
<keyword evidence="4 11" id="KW-0067">ATP-binding</keyword>
<dbReference type="SUPFAM" id="SSF90123">
    <property type="entry name" value="ABC transporter transmembrane region"/>
    <property type="match status" value="1"/>
</dbReference>
<feature type="domain" description="ABC transporter" evidence="9">
    <location>
        <begin position="364"/>
        <end position="589"/>
    </location>
</feature>
<reference evidence="11 12" key="1">
    <citation type="submission" date="2020-06" db="EMBL/GenBank/DDBJ databases">
        <title>Actinomadura xiongansis sp. nov., isolated from soil of Baiyangdian.</title>
        <authorList>
            <person name="Zhang X."/>
        </authorList>
    </citation>
    <scope>NUCLEOTIDE SEQUENCE [LARGE SCALE GENOMIC DNA]</scope>
    <source>
        <strain evidence="11 12">HBUM206468</strain>
    </source>
</reference>
<dbReference type="InterPro" id="IPR036640">
    <property type="entry name" value="ABC1_TM_sf"/>
</dbReference>
<comment type="subcellular location">
    <subcellularLocation>
        <location evidence="1">Cell membrane</location>
        <topology evidence="1">Multi-pass membrane protein</topology>
    </subcellularLocation>
</comment>
<dbReference type="Gene3D" id="3.40.50.300">
    <property type="entry name" value="P-loop containing nucleotide triphosphate hydrolases"/>
    <property type="match status" value="1"/>
</dbReference>
<evidence type="ECO:0000256" key="7">
    <source>
        <dbReference type="SAM" id="MobiDB-lite"/>
    </source>
</evidence>
<evidence type="ECO:0000256" key="5">
    <source>
        <dbReference type="ARBA" id="ARBA00022989"/>
    </source>
</evidence>
<feature type="transmembrane region" description="Helical" evidence="8">
    <location>
        <begin position="253"/>
        <end position="274"/>
    </location>
</feature>
<dbReference type="CDD" id="cd03228">
    <property type="entry name" value="ABCC_MRP_Like"/>
    <property type="match status" value="1"/>
</dbReference>
<keyword evidence="3" id="KW-0547">Nucleotide-binding</keyword>
<evidence type="ECO:0000256" key="6">
    <source>
        <dbReference type="ARBA" id="ARBA00023136"/>
    </source>
</evidence>
<sequence length="617" mass="63882">MSVTRGSTSVTRRSARVLLSALRRRPRELVRLAGWSVVEVIPVFVSGRAIALAVDDGFRGGSPGTGLAWLGVLAAAVIAGAVATRQIYLRLAAIVEPFRDELVRHVVAGALHRATTGDEAPGAAGVARLTRQVEVVRDSFAGMVMVVRSFVFTVASALLGLLFLTPEVLVFILPPFAVGLALFFGSLRALAGRQRRLALADEDVAESAGALAEGLRDIAANGGEEQTRAAVGARVEAQASAVRALARLTTVRTLSLTIGGWLPVVLVLAGAPWLRDRGATAGTILGALTYIAYAFQPALQTLVQALGGSGLQLVVNLNRILETGHDGGPGGLGATGGLDGTALAGAGHARTGRGGIRPLVRRDLELRDVVFGYGPHAEPVVDGLDLVVPDGDHLAIVGPSGIGKSTVASLMAGLLQPRSGRVWLGGAPVSGLDGGYRVVIPQEAYVFAGTLAENLAYLRPGASVALLDEAVDLVGLRPVVERLGGYRAVIGTRDLSAGERQLVALTRSYLSTAPLAILDEATCHLDPAAEARAEQAFARRPGTLVVVAHRMSSALRASRILVMDGNGTALGTHAGLLVTSPSYRDLVGHWELEPVHFAGGEGAEPGGVDRGGTRTTA</sequence>
<dbReference type="InterPro" id="IPR039421">
    <property type="entry name" value="Type_1_exporter"/>
</dbReference>
<evidence type="ECO:0000256" key="8">
    <source>
        <dbReference type="SAM" id="Phobius"/>
    </source>
</evidence>
<accession>A0ABR7LIW8</accession>
<dbReference type="Gene3D" id="1.20.1560.10">
    <property type="entry name" value="ABC transporter type 1, transmembrane domain"/>
    <property type="match status" value="1"/>
</dbReference>
<dbReference type="SMART" id="SM00382">
    <property type="entry name" value="AAA"/>
    <property type="match status" value="1"/>
</dbReference>
<dbReference type="SUPFAM" id="SSF52540">
    <property type="entry name" value="P-loop containing nucleoside triphosphate hydrolases"/>
    <property type="match status" value="1"/>
</dbReference>
<keyword evidence="2 8" id="KW-0812">Transmembrane</keyword>
<feature type="transmembrane region" description="Helical" evidence="8">
    <location>
        <begin position="66"/>
        <end position="84"/>
    </location>
</feature>
<keyword evidence="6 8" id="KW-0472">Membrane</keyword>
<feature type="transmembrane region" description="Helical" evidence="8">
    <location>
        <begin position="32"/>
        <end position="54"/>
    </location>
</feature>
<feature type="transmembrane region" description="Helical" evidence="8">
    <location>
        <begin position="168"/>
        <end position="187"/>
    </location>
</feature>
<evidence type="ECO:0000256" key="2">
    <source>
        <dbReference type="ARBA" id="ARBA00022692"/>
    </source>
</evidence>
<dbReference type="PROSITE" id="PS50929">
    <property type="entry name" value="ABC_TM1F"/>
    <property type="match status" value="1"/>
</dbReference>
<dbReference type="EMBL" id="JABVEC010000001">
    <property type="protein sequence ID" value="MBC6464455.1"/>
    <property type="molecule type" value="Genomic_DNA"/>
</dbReference>
<feature type="transmembrane region" description="Helical" evidence="8">
    <location>
        <begin position="140"/>
        <end position="162"/>
    </location>
</feature>
<name>A0ABR7LIW8_9ACTN</name>
<dbReference type="Proteomes" id="UP000805614">
    <property type="component" value="Unassembled WGS sequence"/>
</dbReference>
<dbReference type="Pfam" id="PF00005">
    <property type="entry name" value="ABC_tran"/>
    <property type="match status" value="1"/>
</dbReference>
<evidence type="ECO:0000256" key="1">
    <source>
        <dbReference type="ARBA" id="ARBA00004651"/>
    </source>
</evidence>
<evidence type="ECO:0000256" key="3">
    <source>
        <dbReference type="ARBA" id="ARBA00022741"/>
    </source>
</evidence>
<dbReference type="InterPro" id="IPR027417">
    <property type="entry name" value="P-loop_NTPase"/>
</dbReference>
<feature type="region of interest" description="Disordered" evidence="7">
    <location>
        <begin position="598"/>
        <end position="617"/>
    </location>
</feature>
<evidence type="ECO:0000259" key="9">
    <source>
        <dbReference type="PROSITE" id="PS50893"/>
    </source>
</evidence>
<evidence type="ECO:0000313" key="12">
    <source>
        <dbReference type="Proteomes" id="UP000805614"/>
    </source>
</evidence>
<dbReference type="PANTHER" id="PTHR24221:SF654">
    <property type="entry name" value="ATP-BINDING CASSETTE SUB-FAMILY B MEMBER 6"/>
    <property type="match status" value="1"/>
</dbReference>
<comment type="caution">
    <text evidence="11">The sequence shown here is derived from an EMBL/GenBank/DDBJ whole genome shotgun (WGS) entry which is preliminary data.</text>
</comment>
<dbReference type="GO" id="GO:0005524">
    <property type="term" value="F:ATP binding"/>
    <property type="evidence" value="ECO:0007669"/>
    <property type="project" value="UniProtKB-KW"/>
</dbReference>
<gene>
    <name evidence="11" type="ORF">HKK74_02935</name>
</gene>
<proteinExistence type="predicted"/>
<organism evidence="11 12">
    <name type="scientific">Actinomadura alba</name>
    <dbReference type="NCBI Taxonomy" id="406431"/>
    <lineage>
        <taxon>Bacteria</taxon>
        <taxon>Bacillati</taxon>
        <taxon>Actinomycetota</taxon>
        <taxon>Actinomycetes</taxon>
        <taxon>Streptosporangiales</taxon>
        <taxon>Thermomonosporaceae</taxon>
        <taxon>Actinomadura</taxon>
    </lineage>
</organism>
<feature type="compositionally biased region" description="Gly residues" evidence="7">
    <location>
        <begin position="599"/>
        <end position="610"/>
    </location>
</feature>
<dbReference type="PROSITE" id="PS50893">
    <property type="entry name" value="ABC_TRANSPORTER_2"/>
    <property type="match status" value="1"/>
</dbReference>
<dbReference type="InterPro" id="IPR011527">
    <property type="entry name" value="ABC1_TM_dom"/>
</dbReference>
<keyword evidence="12" id="KW-1185">Reference proteome</keyword>
<evidence type="ECO:0000313" key="11">
    <source>
        <dbReference type="EMBL" id="MBC6464455.1"/>
    </source>
</evidence>
<protein>
    <submittedName>
        <fullName evidence="11">ABC transporter ATP-binding protein</fullName>
    </submittedName>
</protein>
<feature type="domain" description="ABC transmembrane type-1" evidence="10">
    <location>
        <begin position="36"/>
        <end position="300"/>
    </location>
</feature>
<dbReference type="RefSeq" id="WP_187241366.1">
    <property type="nucleotide sequence ID" value="NZ_BAAAOK010000011.1"/>
</dbReference>